<keyword evidence="3" id="KW-1185">Reference proteome</keyword>
<dbReference type="Pfam" id="PF06890">
    <property type="entry name" value="Phage_Mu_Gp45"/>
    <property type="match status" value="1"/>
</dbReference>
<reference evidence="2" key="1">
    <citation type="submission" date="2024-05" db="EMBL/GenBank/DDBJ databases">
        <title>WGS of Aeromonas isolates.</title>
        <authorList>
            <person name="Lee H."/>
        </authorList>
    </citation>
    <scope>NUCLEOTIDE SEQUENCE</scope>
    <source>
        <strain evidence="2">LP308</strain>
    </source>
</reference>
<name>A0ABT7QG76_9GAMM</name>
<evidence type="ECO:0000313" key="2">
    <source>
        <dbReference type="EMBL" id="MDM5132903.1"/>
    </source>
</evidence>
<dbReference type="InterPro" id="IPR053861">
    <property type="entry name" value="Phage_Mu_Gp45_N"/>
</dbReference>
<dbReference type="Gene3D" id="6.20.170.10">
    <property type="match status" value="1"/>
</dbReference>
<dbReference type="RefSeq" id="WP_290042525.1">
    <property type="nucleotide sequence ID" value="NZ_JAOPLU010000007.1"/>
</dbReference>
<feature type="domain" description="Bacteriophage Mu Gp45 N-terminal" evidence="1">
    <location>
        <begin position="24"/>
        <end position="90"/>
    </location>
</feature>
<dbReference type="Proteomes" id="UP001168109">
    <property type="component" value="Unassembled WGS sequence"/>
</dbReference>
<evidence type="ECO:0000313" key="3">
    <source>
        <dbReference type="Proteomes" id="UP001168109"/>
    </source>
</evidence>
<organism evidence="2 3">
    <name type="scientific">Aeromonas piscicola</name>
    <dbReference type="NCBI Taxonomy" id="600645"/>
    <lineage>
        <taxon>Bacteria</taxon>
        <taxon>Pseudomonadati</taxon>
        <taxon>Pseudomonadota</taxon>
        <taxon>Gammaproteobacteria</taxon>
        <taxon>Aeromonadales</taxon>
        <taxon>Aeromonadaceae</taxon>
        <taxon>Aeromonas</taxon>
    </lineage>
</organism>
<dbReference type="PIRSF" id="PIRSF012337">
    <property type="entry name" value="gp45"/>
    <property type="match status" value="1"/>
</dbReference>
<dbReference type="NCBIfam" id="TIGR01644">
    <property type="entry name" value="phage_P2_V"/>
    <property type="match status" value="1"/>
</dbReference>
<gene>
    <name evidence="2" type="ORF">OB962_18185</name>
</gene>
<dbReference type="EMBL" id="JAOPLU010000007">
    <property type="protein sequence ID" value="MDM5132903.1"/>
    <property type="molecule type" value="Genomic_DNA"/>
</dbReference>
<protein>
    <submittedName>
        <fullName evidence="2">Phage baseplate assembly protein V</fullName>
    </submittedName>
</protein>
<accession>A0ABT7QG76</accession>
<comment type="caution">
    <text evidence="2">The sequence shown here is derived from an EMBL/GenBank/DDBJ whole genome shotgun (WGS) entry which is preliminary data.</text>
</comment>
<proteinExistence type="predicted"/>
<dbReference type="InterPro" id="IPR014462">
    <property type="entry name" value="Phage_Mu_Gp45"/>
</dbReference>
<evidence type="ECO:0000259" key="1">
    <source>
        <dbReference type="Pfam" id="PF06890"/>
    </source>
</evidence>
<dbReference type="InterPro" id="IPR013046">
    <property type="entry name" value="GpV/Gp45"/>
</dbReference>
<sequence>MVTIRDVQKLLAPLSRRLRLIADRAIVTLVNDSLQRQGLQLKVLADESADDVERFQNYGHTSVPPEGSEAIVLGIGGARAGLVAIAVEHKGSRPKNLEAGDSCLYHQEGHRVVLGKEETVSITAKSVITEAGEKTLTISPDNEIQGAMHVTLNITTDADVIINGKSFLDHKHDLPGGGQTSPPV</sequence>